<proteinExistence type="predicted"/>
<accession>A0A6A5WN86</accession>
<dbReference type="Proteomes" id="UP000799779">
    <property type="component" value="Unassembled WGS sequence"/>
</dbReference>
<evidence type="ECO:0008006" key="5">
    <source>
        <dbReference type="Google" id="ProtNLM"/>
    </source>
</evidence>
<sequence>MQTWLLPVLFFAFTTSQLTAACPYPNATLANSSTPVPTPPYNTTASSSPELVPDSSVAPPPVAPASSPPPACSSAYPTSLRQMRSQYPDQVYRSHYYFNIIRQIEDSFQIATQVQFTDLPGDAYNCRLQLVVPGPKTSRIGGPNPVVAIWNVVRAHGDAAAWRSFEGRNKSLDGMGIGVLEPWRTVNLTEVALQKNGPGNSIELGGMRCNGTLTWQMGMLSPGNENGTNAWDFLNVGPTATPIQGFRIVHSC</sequence>
<evidence type="ECO:0000313" key="3">
    <source>
        <dbReference type="EMBL" id="KAF2001651.1"/>
    </source>
</evidence>
<keyword evidence="4" id="KW-1185">Reference proteome</keyword>
<dbReference type="AlphaFoldDB" id="A0A6A5WN86"/>
<feature type="compositionally biased region" description="Pro residues" evidence="1">
    <location>
        <begin position="58"/>
        <end position="71"/>
    </location>
</feature>
<feature type="signal peptide" evidence="2">
    <location>
        <begin position="1"/>
        <end position="21"/>
    </location>
</feature>
<feature type="region of interest" description="Disordered" evidence="1">
    <location>
        <begin position="32"/>
        <end position="75"/>
    </location>
</feature>
<evidence type="ECO:0000256" key="2">
    <source>
        <dbReference type="SAM" id="SignalP"/>
    </source>
</evidence>
<gene>
    <name evidence="3" type="ORF">P154DRAFT_166788</name>
</gene>
<organism evidence="3 4">
    <name type="scientific">Amniculicola lignicola CBS 123094</name>
    <dbReference type="NCBI Taxonomy" id="1392246"/>
    <lineage>
        <taxon>Eukaryota</taxon>
        <taxon>Fungi</taxon>
        <taxon>Dikarya</taxon>
        <taxon>Ascomycota</taxon>
        <taxon>Pezizomycotina</taxon>
        <taxon>Dothideomycetes</taxon>
        <taxon>Pleosporomycetidae</taxon>
        <taxon>Pleosporales</taxon>
        <taxon>Amniculicolaceae</taxon>
        <taxon>Amniculicola</taxon>
    </lineage>
</organism>
<evidence type="ECO:0000313" key="4">
    <source>
        <dbReference type="Proteomes" id="UP000799779"/>
    </source>
</evidence>
<name>A0A6A5WN86_9PLEO</name>
<feature type="chain" id="PRO_5025498965" description="Ubiquitin 3 binding protein But2 C-terminal domain-containing protein" evidence="2">
    <location>
        <begin position="22"/>
        <end position="252"/>
    </location>
</feature>
<dbReference type="EMBL" id="ML977582">
    <property type="protein sequence ID" value="KAF2001651.1"/>
    <property type="molecule type" value="Genomic_DNA"/>
</dbReference>
<reference evidence="3" key="1">
    <citation type="journal article" date="2020" name="Stud. Mycol.">
        <title>101 Dothideomycetes genomes: a test case for predicting lifestyles and emergence of pathogens.</title>
        <authorList>
            <person name="Haridas S."/>
            <person name="Albert R."/>
            <person name="Binder M."/>
            <person name="Bloem J."/>
            <person name="Labutti K."/>
            <person name="Salamov A."/>
            <person name="Andreopoulos B."/>
            <person name="Baker S."/>
            <person name="Barry K."/>
            <person name="Bills G."/>
            <person name="Bluhm B."/>
            <person name="Cannon C."/>
            <person name="Castanera R."/>
            <person name="Culley D."/>
            <person name="Daum C."/>
            <person name="Ezra D."/>
            <person name="Gonzalez J."/>
            <person name="Henrissat B."/>
            <person name="Kuo A."/>
            <person name="Liang C."/>
            <person name="Lipzen A."/>
            <person name="Lutzoni F."/>
            <person name="Magnuson J."/>
            <person name="Mondo S."/>
            <person name="Nolan M."/>
            <person name="Ohm R."/>
            <person name="Pangilinan J."/>
            <person name="Park H.-J."/>
            <person name="Ramirez L."/>
            <person name="Alfaro M."/>
            <person name="Sun H."/>
            <person name="Tritt A."/>
            <person name="Yoshinaga Y."/>
            <person name="Zwiers L.-H."/>
            <person name="Turgeon B."/>
            <person name="Goodwin S."/>
            <person name="Spatafora J."/>
            <person name="Crous P."/>
            <person name="Grigoriev I."/>
        </authorList>
    </citation>
    <scope>NUCLEOTIDE SEQUENCE</scope>
    <source>
        <strain evidence="3">CBS 123094</strain>
    </source>
</reference>
<keyword evidence="2" id="KW-0732">Signal</keyword>
<feature type="compositionally biased region" description="Polar residues" evidence="1">
    <location>
        <begin position="32"/>
        <end position="49"/>
    </location>
</feature>
<evidence type="ECO:0000256" key="1">
    <source>
        <dbReference type="SAM" id="MobiDB-lite"/>
    </source>
</evidence>
<protein>
    <recommendedName>
        <fullName evidence="5">Ubiquitin 3 binding protein But2 C-terminal domain-containing protein</fullName>
    </recommendedName>
</protein>
<dbReference type="OrthoDB" id="3772810at2759"/>